<dbReference type="Proteomes" id="UP000217790">
    <property type="component" value="Unassembled WGS sequence"/>
</dbReference>
<keyword evidence="3" id="KW-1185">Reference proteome</keyword>
<protein>
    <submittedName>
        <fullName evidence="2">Uncharacterized protein</fullName>
    </submittedName>
</protein>
<evidence type="ECO:0000313" key="3">
    <source>
        <dbReference type="Proteomes" id="UP000217790"/>
    </source>
</evidence>
<feature type="compositionally biased region" description="Basic and acidic residues" evidence="1">
    <location>
        <begin position="125"/>
        <end position="136"/>
    </location>
</feature>
<dbReference type="OrthoDB" id="3021454at2759"/>
<evidence type="ECO:0000313" key="2">
    <source>
        <dbReference type="EMBL" id="PBK91119.1"/>
    </source>
</evidence>
<evidence type="ECO:0000256" key="1">
    <source>
        <dbReference type="SAM" id="MobiDB-lite"/>
    </source>
</evidence>
<dbReference type="EMBL" id="KZ293663">
    <property type="protein sequence ID" value="PBK91119.1"/>
    <property type="molecule type" value="Genomic_DNA"/>
</dbReference>
<organism evidence="2 3">
    <name type="scientific">Armillaria gallica</name>
    <name type="common">Bulbous honey fungus</name>
    <name type="synonym">Armillaria bulbosa</name>
    <dbReference type="NCBI Taxonomy" id="47427"/>
    <lineage>
        <taxon>Eukaryota</taxon>
        <taxon>Fungi</taxon>
        <taxon>Dikarya</taxon>
        <taxon>Basidiomycota</taxon>
        <taxon>Agaricomycotina</taxon>
        <taxon>Agaricomycetes</taxon>
        <taxon>Agaricomycetidae</taxon>
        <taxon>Agaricales</taxon>
        <taxon>Marasmiineae</taxon>
        <taxon>Physalacriaceae</taxon>
        <taxon>Armillaria</taxon>
    </lineage>
</organism>
<dbReference type="STRING" id="47427.A0A2H3D7D0"/>
<dbReference type="AlphaFoldDB" id="A0A2H3D7D0"/>
<reference evidence="3" key="1">
    <citation type="journal article" date="2017" name="Nat. Ecol. Evol.">
        <title>Genome expansion and lineage-specific genetic innovations in the forest pathogenic fungi Armillaria.</title>
        <authorList>
            <person name="Sipos G."/>
            <person name="Prasanna A.N."/>
            <person name="Walter M.C."/>
            <person name="O'Connor E."/>
            <person name="Balint B."/>
            <person name="Krizsan K."/>
            <person name="Kiss B."/>
            <person name="Hess J."/>
            <person name="Varga T."/>
            <person name="Slot J."/>
            <person name="Riley R."/>
            <person name="Boka B."/>
            <person name="Rigling D."/>
            <person name="Barry K."/>
            <person name="Lee J."/>
            <person name="Mihaltcheva S."/>
            <person name="LaButti K."/>
            <person name="Lipzen A."/>
            <person name="Waldron R."/>
            <person name="Moloney N.M."/>
            <person name="Sperisen C."/>
            <person name="Kredics L."/>
            <person name="Vagvoelgyi C."/>
            <person name="Patrignani A."/>
            <person name="Fitzpatrick D."/>
            <person name="Nagy I."/>
            <person name="Doyle S."/>
            <person name="Anderson J.B."/>
            <person name="Grigoriev I.V."/>
            <person name="Gueldener U."/>
            <person name="Muensterkoetter M."/>
            <person name="Nagy L.G."/>
        </authorList>
    </citation>
    <scope>NUCLEOTIDE SEQUENCE [LARGE SCALE GENOMIC DNA]</scope>
    <source>
        <strain evidence="3">Ar21-2</strain>
    </source>
</reference>
<proteinExistence type="predicted"/>
<feature type="region of interest" description="Disordered" evidence="1">
    <location>
        <begin position="117"/>
        <end position="136"/>
    </location>
</feature>
<dbReference type="OMA" id="GRYRNTH"/>
<name>A0A2H3D7D0_ARMGA</name>
<sequence length="136" mass="15382">MWKDEIVDLITGSPGSWALLGRYRNTHPAPASFRSYLNICIPSHGIALTRALTGTHDLAIERSKWVGLVRRWRLCRMCHDDVEDVVHVLPCPLHVLTPNLLQAAGYLDEGKFPRNNAVPKGLRRNSRDRDISGVYQ</sequence>
<dbReference type="InParanoid" id="A0A2H3D7D0"/>
<accession>A0A2H3D7D0</accession>
<gene>
    <name evidence="2" type="ORF">ARMGADRAFT_1082329</name>
</gene>